<accession>A0A183IWM1</accession>
<evidence type="ECO:0000313" key="2">
    <source>
        <dbReference type="EMBL" id="VDP15058.1"/>
    </source>
</evidence>
<dbReference type="SUPFAM" id="SSF47923">
    <property type="entry name" value="Ypt/Rab-GAP domain of gyp1p"/>
    <property type="match status" value="1"/>
</dbReference>
<reference evidence="2 3" key="2">
    <citation type="submission" date="2018-11" db="EMBL/GenBank/DDBJ databases">
        <authorList>
            <consortium name="Pathogen Informatics"/>
        </authorList>
    </citation>
    <scope>NUCLEOTIDE SEQUENCE [LARGE SCALE GENOMIC DNA]</scope>
</reference>
<protein>
    <submittedName>
        <fullName evidence="4">Rab-GAP TBC domain-containing protein</fullName>
    </submittedName>
</protein>
<dbReference type="PROSITE" id="PS50086">
    <property type="entry name" value="TBC_RABGAP"/>
    <property type="match status" value="1"/>
</dbReference>
<feature type="domain" description="Rab-GAP TBC" evidence="1">
    <location>
        <begin position="111"/>
        <end position="245"/>
    </location>
</feature>
<dbReference type="InterPro" id="IPR000195">
    <property type="entry name" value="Rab-GAP-TBC_dom"/>
</dbReference>
<gene>
    <name evidence="2" type="ORF">SBAD_LOCUS8017</name>
</gene>
<dbReference type="GO" id="GO:0031267">
    <property type="term" value="F:small GTPase binding"/>
    <property type="evidence" value="ECO:0007669"/>
    <property type="project" value="TreeGrafter"/>
</dbReference>
<dbReference type="SMART" id="SM00164">
    <property type="entry name" value="TBC"/>
    <property type="match status" value="1"/>
</dbReference>
<evidence type="ECO:0000313" key="3">
    <source>
        <dbReference type="Proteomes" id="UP000270296"/>
    </source>
</evidence>
<dbReference type="FunFam" id="1.10.10.750:FF:000001">
    <property type="entry name" value="TBC1 domain family member 10A"/>
    <property type="match status" value="1"/>
</dbReference>
<dbReference type="InterPro" id="IPR050302">
    <property type="entry name" value="Rab_GAP_TBC_domain"/>
</dbReference>
<dbReference type="GO" id="GO:0005096">
    <property type="term" value="F:GTPase activator activity"/>
    <property type="evidence" value="ECO:0007669"/>
    <property type="project" value="TreeGrafter"/>
</dbReference>
<dbReference type="AlphaFoldDB" id="A0A183IWM1"/>
<proteinExistence type="predicted"/>
<keyword evidence="3" id="KW-1185">Reference proteome</keyword>
<dbReference type="OrthoDB" id="294251at2759"/>
<evidence type="ECO:0000313" key="4">
    <source>
        <dbReference type="WBParaSite" id="SBAD_0000831701-mRNA-1"/>
    </source>
</evidence>
<dbReference type="FunFam" id="1.10.8.270:FF:000016">
    <property type="entry name" value="TBC1 domain family member 2A"/>
    <property type="match status" value="1"/>
</dbReference>
<dbReference type="EMBL" id="UZAM01011165">
    <property type="protein sequence ID" value="VDP15058.1"/>
    <property type="molecule type" value="Genomic_DNA"/>
</dbReference>
<reference evidence="4" key="1">
    <citation type="submission" date="2016-06" db="UniProtKB">
        <authorList>
            <consortium name="WormBaseParasite"/>
        </authorList>
    </citation>
    <scope>IDENTIFICATION</scope>
</reference>
<evidence type="ECO:0000259" key="1">
    <source>
        <dbReference type="PROSITE" id="PS50086"/>
    </source>
</evidence>
<dbReference type="InterPro" id="IPR035969">
    <property type="entry name" value="Rab-GAP_TBC_sf"/>
</dbReference>
<sequence length="245" mass="29459">MKYFLGTSTLNGKIVQEEFEEDELRERTEIVEKYEKVNEGSTIANEEDEAEVYKLSDRFGFLHEDADSIRLANSEKEKRLELKRESKWLTMLKNWNKYEHSIKFRKRVFKGIPDKFRSEVWKRLLNIDHVKQIDLDINRTYRNHIFFRRRYDMMQQALFHVLTAYAVYNTDLGYCQGMNHVAALLLMYFEEEDAFWALHALMTDQTHSMYGLFAPGFPKLFRLQKHHDTILKSLLPKLRQHLVRI</sequence>
<dbReference type="Proteomes" id="UP000270296">
    <property type="component" value="Unassembled WGS sequence"/>
</dbReference>
<organism evidence="4">
    <name type="scientific">Soboliphyme baturini</name>
    <dbReference type="NCBI Taxonomy" id="241478"/>
    <lineage>
        <taxon>Eukaryota</taxon>
        <taxon>Metazoa</taxon>
        <taxon>Ecdysozoa</taxon>
        <taxon>Nematoda</taxon>
        <taxon>Enoplea</taxon>
        <taxon>Dorylaimia</taxon>
        <taxon>Dioctophymatida</taxon>
        <taxon>Dioctophymatoidea</taxon>
        <taxon>Soboliphymatidae</taxon>
        <taxon>Soboliphyme</taxon>
    </lineage>
</organism>
<name>A0A183IWM1_9BILA</name>
<dbReference type="PANTHER" id="PTHR47219:SF19">
    <property type="entry name" value="USP6 N-TERMINAL-LIKE PROTEIN ISOFORM X1"/>
    <property type="match status" value="1"/>
</dbReference>
<dbReference type="Gene3D" id="1.10.8.270">
    <property type="entry name" value="putative rabgap domain of human tbc1 domain family member 14 like domains"/>
    <property type="match status" value="1"/>
</dbReference>
<dbReference type="Pfam" id="PF00566">
    <property type="entry name" value="RabGAP-TBC"/>
    <property type="match status" value="1"/>
</dbReference>
<dbReference type="PANTHER" id="PTHR47219">
    <property type="entry name" value="RAB GTPASE-ACTIVATING PROTEIN 1-LIKE"/>
    <property type="match status" value="1"/>
</dbReference>
<dbReference type="WBParaSite" id="SBAD_0000831701-mRNA-1">
    <property type="protein sequence ID" value="SBAD_0000831701-mRNA-1"/>
    <property type="gene ID" value="SBAD_0000831701"/>
</dbReference>